<name>A0ABP3LC01_9BACI</name>
<keyword evidence="2" id="KW-0808">Transferase</keyword>
<evidence type="ECO:0000313" key="2">
    <source>
        <dbReference type="EMBL" id="GAA0496471.1"/>
    </source>
</evidence>
<dbReference type="CDD" id="cd02440">
    <property type="entry name" value="AdoMet_MTases"/>
    <property type="match status" value="1"/>
</dbReference>
<accession>A0ABP3LC01</accession>
<evidence type="ECO:0000313" key="3">
    <source>
        <dbReference type="Proteomes" id="UP001500880"/>
    </source>
</evidence>
<comment type="caution">
    <text evidence="2">The sequence shown here is derived from an EMBL/GenBank/DDBJ whole genome shotgun (WGS) entry which is preliminary data.</text>
</comment>
<evidence type="ECO:0000259" key="1">
    <source>
        <dbReference type="Pfam" id="PF08241"/>
    </source>
</evidence>
<dbReference type="SUPFAM" id="SSF53335">
    <property type="entry name" value="S-adenosyl-L-methionine-dependent methyltransferases"/>
    <property type="match status" value="1"/>
</dbReference>
<reference evidence="3" key="1">
    <citation type="journal article" date="2019" name="Int. J. Syst. Evol. Microbiol.">
        <title>The Global Catalogue of Microorganisms (GCM) 10K type strain sequencing project: providing services to taxonomists for standard genome sequencing and annotation.</title>
        <authorList>
            <consortium name="The Broad Institute Genomics Platform"/>
            <consortium name="The Broad Institute Genome Sequencing Center for Infectious Disease"/>
            <person name="Wu L."/>
            <person name="Ma J."/>
        </authorList>
    </citation>
    <scope>NUCLEOTIDE SEQUENCE [LARGE SCALE GENOMIC DNA]</scope>
    <source>
        <strain evidence="3">JCM 12389</strain>
    </source>
</reference>
<dbReference type="GO" id="GO:0008168">
    <property type="term" value="F:methyltransferase activity"/>
    <property type="evidence" value="ECO:0007669"/>
    <property type="project" value="UniProtKB-KW"/>
</dbReference>
<keyword evidence="2" id="KW-0489">Methyltransferase</keyword>
<organism evidence="2 3">
    <name type="scientific">Salinibacillus aidingensis</name>
    <dbReference type="NCBI Taxonomy" id="237684"/>
    <lineage>
        <taxon>Bacteria</taxon>
        <taxon>Bacillati</taxon>
        <taxon>Bacillota</taxon>
        <taxon>Bacilli</taxon>
        <taxon>Bacillales</taxon>
        <taxon>Bacillaceae</taxon>
        <taxon>Salinibacillus</taxon>
    </lineage>
</organism>
<dbReference type="EMBL" id="BAAADO010000004">
    <property type="protein sequence ID" value="GAA0496471.1"/>
    <property type="molecule type" value="Genomic_DNA"/>
</dbReference>
<dbReference type="Proteomes" id="UP001500880">
    <property type="component" value="Unassembled WGS sequence"/>
</dbReference>
<dbReference type="GO" id="GO:0032259">
    <property type="term" value="P:methylation"/>
    <property type="evidence" value="ECO:0007669"/>
    <property type="project" value="UniProtKB-KW"/>
</dbReference>
<proteinExistence type="predicted"/>
<keyword evidence="3" id="KW-1185">Reference proteome</keyword>
<dbReference type="Gene3D" id="3.40.50.150">
    <property type="entry name" value="Vaccinia Virus protein VP39"/>
    <property type="match status" value="1"/>
</dbReference>
<dbReference type="InterPro" id="IPR029063">
    <property type="entry name" value="SAM-dependent_MTases_sf"/>
</dbReference>
<gene>
    <name evidence="2" type="ORF">GCM10008986_24240</name>
</gene>
<dbReference type="InterPro" id="IPR013216">
    <property type="entry name" value="Methyltransf_11"/>
</dbReference>
<feature type="domain" description="Methyltransferase type 11" evidence="1">
    <location>
        <begin position="48"/>
        <end position="141"/>
    </location>
</feature>
<dbReference type="RefSeq" id="WP_343841422.1">
    <property type="nucleotide sequence ID" value="NZ_BAAADO010000004.1"/>
</dbReference>
<dbReference type="Pfam" id="PF08241">
    <property type="entry name" value="Methyltransf_11"/>
    <property type="match status" value="1"/>
</dbReference>
<sequence>MNNDQKAKVIEQFSKNADSYVTSHSHAKGNDLQHIKKWLHPESNWKVLDIATGGGHVAKTLGPVVSQVFASDLTKTMLQNTASHLRNYENIFFILADAENLPFLDETFDAVTCRIAAHHFPKPEFFIKETSRVLKPEGKFLLIDNVVPEEEALADFMNRFEKLRDGSHANCLSPSEWNQLSSKYQLKELKRDVHKKTYPFKTWVQRTTESENDWKQVEDYILSGSHEALSYFSVRTEDNRIVSLEVDEMMSVYEKR</sequence>
<dbReference type="PANTHER" id="PTHR43591">
    <property type="entry name" value="METHYLTRANSFERASE"/>
    <property type="match status" value="1"/>
</dbReference>
<protein>
    <submittedName>
        <fullName evidence="2">Class I SAM-dependent methyltransferase</fullName>
    </submittedName>
</protein>